<dbReference type="InterPro" id="IPR000847">
    <property type="entry name" value="LysR_HTH_N"/>
</dbReference>
<evidence type="ECO:0000256" key="1">
    <source>
        <dbReference type="ARBA" id="ARBA00009437"/>
    </source>
</evidence>
<keyword evidence="7" id="KW-1185">Reference proteome</keyword>
<sequence>MELRQLQYFVAVVDAGSFSRGAVVLDLAQPSLSRQIALLEADLGQRLLVRTGRGVTTTDAGEALLVHARAMLEISRRARDELGEMDESPGGRIVVGMPPRVALGLSAPLIRRFRQRFPRAVITVLEGLSVALRESLIAGRLDLALLFDPAPSAQLSYQPLMREKLLLVAPPKSKLPARVALPALANYPMVLPSAPNAIRHLLDSVLGPRRIELQVLAEVGAVRTVLALVASGVGCTILPESALGAAGDEALPRAPIGPPGIWNALVLATPTVRPATRLVRGTAQLLQELDFRRHQAE</sequence>
<evidence type="ECO:0000313" key="7">
    <source>
        <dbReference type="Proteomes" id="UP000035170"/>
    </source>
</evidence>
<dbReference type="SUPFAM" id="SSF53850">
    <property type="entry name" value="Periplasmic binding protein-like II"/>
    <property type="match status" value="1"/>
</dbReference>
<dbReference type="PANTHER" id="PTHR30419">
    <property type="entry name" value="HTH-TYPE TRANSCRIPTIONAL REGULATOR YBHD"/>
    <property type="match status" value="1"/>
</dbReference>
<keyword evidence="2" id="KW-0805">Transcription regulation</keyword>
<dbReference type="PRINTS" id="PR00039">
    <property type="entry name" value="HTHLYSR"/>
</dbReference>
<dbReference type="PATRIC" id="fig|34073.19.peg.2923"/>
<evidence type="ECO:0000256" key="3">
    <source>
        <dbReference type="ARBA" id="ARBA00023125"/>
    </source>
</evidence>
<evidence type="ECO:0000259" key="5">
    <source>
        <dbReference type="PROSITE" id="PS50931"/>
    </source>
</evidence>
<dbReference type="SUPFAM" id="SSF46785">
    <property type="entry name" value="Winged helix' DNA-binding domain"/>
    <property type="match status" value="1"/>
</dbReference>
<dbReference type="GO" id="GO:0003700">
    <property type="term" value="F:DNA-binding transcription factor activity"/>
    <property type="evidence" value="ECO:0007669"/>
    <property type="project" value="InterPro"/>
</dbReference>
<dbReference type="InterPro" id="IPR036388">
    <property type="entry name" value="WH-like_DNA-bd_sf"/>
</dbReference>
<organism evidence="6 7">
    <name type="scientific">Variovorax paradoxus</name>
    <dbReference type="NCBI Taxonomy" id="34073"/>
    <lineage>
        <taxon>Bacteria</taxon>
        <taxon>Pseudomonadati</taxon>
        <taxon>Pseudomonadota</taxon>
        <taxon>Betaproteobacteria</taxon>
        <taxon>Burkholderiales</taxon>
        <taxon>Comamonadaceae</taxon>
        <taxon>Variovorax</taxon>
    </lineage>
</organism>
<dbReference type="Pfam" id="PF03466">
    <property type="entry name" value="LysR_substrate"/>
    <property type="match status" value="1"/>
</dbReference>
<dbReference type="Proteomes" id="UP000035170">
    <property type="component" value="Unassembled WGS sequence"/>
</dbReference>
<dbReference type="GO" id="GO:0005829">
    <property type="term" value="C:cytosol"/>
    <property type="evidence" value="ECO:0007669"/>
    <property type="project" value="TreeGrafter"/>
</dbReference>
<evidence type="ECO:0000313" key="6">
    <source>
        <dbReference type="EMBL" id="KLN56160.1"/>
    </source>
</evidence>
<proteinExistence type="inferred from homology"/>
<name>A0A0H2MH55_VARPD</name>
<dbReference type="GO" id="GO:0003677">
    <property type="term" value="F:DNA binding"/>
    <property type="evidence" value="ECO:0007669"/>
    <property type="project" value="UniProtKB-KW"/>
</dbReference>
<comment type="caution">
    <text evidence="6">The sequence shown here is derived from an EMBL/GenBank/DDBJ whole genome shotgun (WGS) entry which is preliminary data.</text>
</comment>
<dbReference type="Pfam" id="PF00126">
    <property type="entry name" value="HTH_1"/>
    <property type="match status" value="1"/>
</dbReference>
<evidence type="ECO:0000256" key="2">
    <source>
        <dbReference type="ARBA" id="ARBA00023015"/>
    </source>
</evidence>
<reference evidence="6 7" key="1">
    <citation type="submission" date="2015-03" db="EMBL/GenBank/DDBJ databases">
        <title>Genome sequence of Variovorax paradoxus TBEA6.</title>
        <authorList>
            <person name="Poehlein A."/>
            <person name="Schuldes J."/>
            <person name="Wuebbeler J.H."/>
            <person name="Hiessl S."/>
            <person name="Steinbuechel A."/>
            <person name="Daniel R."/>
        </authorList>
    </citation>
    <scope>NUCLEOTIDE SEQUENCE [LARGE SCALE GENOMIC DNA]</scope>
    <source>
        <strain evidence="6 7">TBEA6</strain>
    </source>
</reference>
<dbReference type="Gene3D" id="1.10.10.10">
    <property type="entry name" value="Winged helix-like DNA-binding domain superfamily/Winged helix DNA-binding domain"/>
    <property type="match status" value="1"/>
</dbReference>
<comment type="similarity">
    <text evidence="1">Belongs to the LysR transcriptional regulatory family.</text>
</comment>
<dbReference type="InterPro" id="IPR050950">
    <property type="entry name" value="HTH-type_LysR_regulators"/>
</dbReference>
<dbReference type="EMBL" id="JZWI01000013">
    <property type="protein sequence ID" value="KLN56160.1"/>
    <property type="molecule type" value="Genomic_DNA"/>
</dbReference>
<dbReference type="RefSeq" id="WP_047784981.1">
    <property type="nucleotide sequence ID" value="NZ_JZWI01000013.1"/>
</dbReference>
<dbReference type="AlphaFoldDB" id="A0A0H2MH55"/>
<feature type="domain" description="HTH lysR-type" evidence="5">
    <location>
        <begin position="1"/>
        <end position="58"/>
    </location>
</feature>
<protein>
    <submittedName>
        <fullName evidence="6">HTH-type transcriptional regulator CynR</fullName>
    </submittedName>
</protein>
<keyword evidence="3" id="KW-0238">DNA-binding</keyword>
<keyword evidence="4" id="KW-0804">Transcription</keyword>
<gene>
    <name evidence="6" type="primary">cynR9</name>
    <name evidence="6" type="ORF">VPARA_28430</name>
</gene>
<accession>A0A0H2MH55</accession>
<dbReference type="FunFam" id="1.10.10.10:FF:000001">
    <property type="entry name" value="LysR family transcriptional regulator"/>
    <property type="match status" value="1"/>
</dbReference>
<evidence type="ECO:0000256" key="4">
    <source>
        <dbReference type="ARBA" id="ARBA00023163"/>
    </source>
</evidence>
<dbReference type="InterPro" id="IPR036390">
    <property type="entry name" value="WH_DNA-bd_sf"/>
</dbReference>
<dbReference type="Gene3D" id="3.40.190.290">
    <property type="match status" value="1"/>
</dbReference>
<dbReference type="PROSITE" id="PS50931">
    <property type="entry name" value="HTH_LYSR"/>
    <property type="match status" value="1"/>
</dbReference>
<dbReference type="InterPro" id="IPR005119">
    <property type="entry name" value="LysR_subst-bd"/>
</dbReference>